<feature type="transmembrane region" description="Helical" evidence="6">
    <location>
        <begin position="230"/>
        <end position="252"/>
    </location>
</feature>
<evidence type="ECO:0000259" key="7">
    <source>
        <dbReference type="Pfam" id="PF10277"/>
    </source>
</evidence>
<dbReference type="InterPro" id="IPR050911">
    <property type="entry name" value="DRAM/TMEM150_Autophagy_Mod"/>
</dbReference>
<feature type="transmembrane region" description="Helical" evidence="6">
    <location>
        <begin position="187"/>
        <end position="210"/>
    </location>
</feature>
<proteinExistence type="inferred from homology"/>
<keyword evidence="3 6" id="KW-0812">Transmembrane</keyword>
<feature type="domain" description="CWH43-like N-terminal" evidence="7">
    <location>
        <begin position="27"/>
        <end position="257"/>
    </location>
</feature>
<evidence type="ECO:0000256" key="3">
    <source>
        <dbReference type="ARBA" id="ARBA00022692"/>
    </source>
</evidence>
<feature type="transmembrane region" description="Helical" evidence="6">
    <location>
        <begin position="27"/>
        <end position="52"/>
    </location>
</feature>
<reference evidence="8" key="1">
    <citation type="journal article" date="2016" name="Ticks Tick Borne Dis.">
        <title>De novo assembly and annotation of the salivary gland transcriptome of Rhipicephalus appendiculatus male and female ticks during blood feeding.</title>
        <authorList>
            <person name="de Castro M.H."/>
            <person name="de Klerk D."/>
            <person name="Pienaar R."/>
            <person name="Latif A.A."/>
            <person name="Rees D.J."/>
            <person name="Mans B.J."/>
        </authorList>
    </citation>
    <scope>NUCLEOTIDE SEQUENCE</scope>
    <source>
        <tissue evidence="8">Salivary glands</tissue>
    </source>
</reference>
<sequence length="274" mass="30494">MPAPVSNTNGLCNGEAKEARHFVFRNLHYLPIAAFVSSLLAMFVPYAISVYLGDTPAILPFISDAGGDPPQSIVFGLFLAATSFVAVIGMYMKYLMVRQQNRHIRDHRVDTVNRWSCIAGLIVCLGGLIVSLSPTGHLRKDCTWYWPMFVPHVIGAVMIFGVGYTATLLHLYLHYLTDARWKTSPLFYTRALLSLVGITAMIITGLNWLMFDISLMTPPSGRGKVYPQGMLSAVAAEWLMAFIFQSYVLTYIPDFRKATFVLDVNLNGVGEKKE</sequence>
<keyword evidence="4 6" id="KW-1133">Transmembrane helix</keyword>
<keyword evidence="5 6" id="KW-0472">Membrane</keyword>
<feature type="transmembrane region" description="Helical" evidence="6">
    <location>
        <begin position="112"/>
        <end position="133"/>
    </location>
</feature>
<dbReference type="EMBL" id="GEDV01007962">
    <property type="protein sequence ID" value="JAP80595.1"/>
    <property type="molecule type" value="Transcribed_RNA"/>
</dbReference>
<evidence type="ECO:0000256" key="4">
    <source>
        <dbReference type="ARBA" id="ARBA00022989"/>
    </source>
</evidence>
<dbReference type="GO" id="GO:0012505">
    <property type="term" value="C:endomembrane system"/>
    <property type="evidence" value="ECO:0007669"/>
    <property type="project" value="UniProtKB-SubCell"/>
</dbReference>
<dbReference type="Pfam" id="PF10277">
    <property type="entry name" value="Frag1"/>
    <property type="match status" value="1"/>
</dbReference>
<organism evidence="8">
    <name type="scientific">Rhipicephalus appendiculatus</name>
    <name type="common">Brown ear tick</name>
    <dbReference type="NCBI Taxonomy" id="34631"/>
    <lineage>
        <taxon>Eukaryota</taxon>
        <taxon>Metazoa</taxon>
        <taxon>Ecdysozoa</taxon>
        <taxon>Arthropoda</taxon>
        <taxon>Chelicerata</taxon>
        <taxon>Arachnida</taxon>
        <taxon>Acari</taxon>
        <taxon>Parasitiformes</taxon>
        <taxon>Ixodida</taxon>
        <taxon>Ixodoidea</taxon>
        <taxon>Ixodidae</taxon>
        <taxon>Rhipicephalinae</taxon>
        <taxon>Rhipicephalus</taxon>
        <taxon>Rhipicephalus</taxon>
    </lineage>
</organism>
<dbReference type="PANTHER" id="PTHR21324">
    <property type="entry name" value="FASTING-INDUCIBLE INTEGRAL MEMBRANE PROTEIN TM6P1-RELATED"/>
    <property type="match status" value="1"/>
</dbReference>
<evidence type="ECO:0000256" key="1">
    <source>
        <dbReference type="ARBA" id="ARBA00004127"/>
    </source>
</evidence>
<evidence type="ECO:0000313" key="8">
    <source>
        <dbReference type="EMBL" id="JAP80595.1"/>
    </source>
</evidence>
<feature type="transmembrane region" description="Helical" evidence="6">
    <location>
        <begin position="153"/>
        <end position="175"/>
    </location>
</feature>
<evidence type="ECO:0000256" key="6">
    <source>
        <dbReference type="SAM" id="Phobius"/>
    </source>
</evidence>
<feature type="transmembrane region" description="Helical" evidence="6">
    <location>
        <begin position="72"/>
        <end position="91"/>
    </location>
</feature>
<dbReference type="PANTHER" id="PTHR21324:SF2">
    <property type="entry name" value="EG:22E5.9 PROTEIN"/>
    <property type="match status" value="1"/>
</dbReference>
<dbReference type="InterPro" id="IPR019402">
    <property type="entry name" value="CWH43_N"/>
</dbReference>
<comment type="similarity">
    <text evidence="2">Belongs to the DRAM/TMEM150 family.</text>
</comment>
<comment type="subcellular location">
    <subcellularLocation>
        <location evidence="1">Endomembrane system</location>
        <topology evidence="1">Multi-pass membrane protein</topology>
    </subcellularLocation>
</comment>
<evidence type="ECO:0000256" key="5">
    <source>
        <dbReference type="ARBA" id="ARBA00023136"/>
    </source>
</evidence>
<protein>
    <submittedName>
        <fullName evidence="8">Carrier protein</fullName>
    </submittedName>
</protein>
<dbReference type="AlphaFoldDB" id="A0A131YPU7"/>
<evidence type="ECO:0000256" key="2">
    <source>
        <dbReference type="ARBA" id="ARBA00006565"/>
    </source>
</evidence>
<name>A0A131YPU7_RHIAP</name>
<accession>A0A131YPU7</accession>